<evidence type="ECO:0000256" key="2">
    <source>
        <dbReference type="SAM" id="SignalP"/>
    </source>
</evidence>
<evidence type="ECO:0000259" key="3">
    <source>
        <dbReference type="PROSITE" id="PS50093"/>
    </source>
</evidence>
<dbReference type="Pfam" id="PF13585">
    <property type="entry name" value="CHU_C"/>
    <property type="match status" value="1"/>
</dbReference>
<evidence type="ECO:0000313" key="4">
    <source>
        <dbReference type="EMBL" id="SMG29128.1"/>
    </source>
</evidence>
<dbReference type="InterPro" id="IPR013783">
    <property type="entry name" value="Ig-like_fold"/>
</dbReference>
<organism evidence="4 5">
    <name type="scientific">Marivirga sericea</name>
    <dbReference type="NCBI Taxonomy" id="1028"/>
    <lineage>
        <taxon>Bacteria</taxon>
        <taxon>Pseudomonadati</taxon>
        <taxon>Bacteroidota</taxon>
        <taxon>Cytophagia</taxon>
        <taxon>Cytophagales</taxon>
        <taxon>Marivirgaceae</taxon>
        <taxon>Marivirga</taxon>
    </lineage>
</organism>
<dbReference type="OrthoDB" id="1490014at2"/>
<feature type="chain" id="PRO_5013253847" evidence="2">
    <location>
        <begin position="23"/>
        <end position="1062"/>
    </location>
</feature>
<dbReference type="PROSITE" id="PS50093">
    <property type="entry name" value="PKD"/>
    <property type="match status" value="1"/>
</dbReference>
<proteinExistence type="predicted"/>
<dbReference type="AlphaFoldDB" id="A0A1X7JNA8"/>
<dbReference type="Gene3D" id="2.60.40.10">
    <property type="entry name" value="Immunoglobulins"/>
    <property type="match status" value="5"/>
</dbReference>
<dbReference type="PANTHER" id="PTHR46580">
    <property type="entry name" value="SENSOR KINASE-RELATED"/>
    <property type="match status" value="1"/>
</dbReference>
<keyword evidence="5" id="KW-1185">Reference proteome</keyword>
<dbReference type="InterPro" id="IPR022409">
    <property type="entry name" value="PKD/Chitinase_dom"/>
</dbReference>
<dbReference type="Gene3D" id="2.130.10.130">
    <property type="entry name" value="Integrin alpha, N-terminal"/>
    <property type="match status" value="2"/>
</dbReference>
<dbReference type="InterPro" id="IPR000601">
    <property type="entry name" value="PKD_dom"/>
</dbReference>
<dbReference type="SUPFAM" id="SSF81296">
    <property type="entry name" value="E set domains"/>
    <property type="match status" value="1"/>
</dbReference>
<dbReference type="InterPro" id="IPR002909">
    <property type="entry name" value="IPT_dom"/>
</dbReference>
<dbReference type="RefSeq" id="WP_085516716.1">
    <property type="nucleotide sequence ID" value="NZ_FXAW01000003.1"/>
</dbReference>
<feature type="domain" description="PKD" evidence="3">
    <location>
        <begin position="737"/>
        <end position="802"/>
    </location>
</feature>
<reference evidence="5" key="1">
    <citation type="submission" date="2017-04" db="EMBL/GenBank/DDBJ databases">
        <authorList>
            <person name="Varghese N."/>
            <person name="Submissions S."/>
        </authorList>
    </citation>
    <scope>NUCLEOTIDE SEQUENCE [LARGE SCALE GENOMIC DNA]</scope>
    <source>
        <strain evidence="5">DSM 4125</strain>
    </source>
</reference>
<dbReference type="CDD" id="cd00146">
    <property type="entry name" value="PKD"/>
    <property type="match status" value="1"/>
</dbReference>
<dbReference type="InterPro" id="IPR014756">
    <property type="entry name" value="Ig_E-set"/>
</dbReference>
<name>A0A1X7JNA8_9BACT</name>
<dbReference type="InterPro" id="IPR026341">
    <property type="entry name" value="T9SS_type_B"/>
</dbReference>
<dbReference type="NCBIfam" id="TIGR04131">
    <property type="entry name" value="Bac_Flav_CTERM"/>
    <property type="match status" value="1"/>
</dbReference>
<dbReference type="InterPro" id="IPR035986">
    <property type="entry name" value="PKD_dom_sf"/>
</dbReference>
<dbReference type="PANTHER" id="PTHR46580:SF2">
    <property type="entry name" value="MAM DOMAIN-CONTAINING PROTEIN"/>
    <property type="match status" value="1"/>
</dbReference>
<evidence type="ECO:0000256" key="1">
    <source>
        <dbReference type="ARBA" id="ARBA00022729"/>
    </source>
</evidence>
<dbReference type="EMBL" id="FXAW01000003">
    <property type="protein sequence ID" value="SMG29128.1"/>
    <property type="molecule type" value="Genomic_DNA"/>
</dbReference>
<dbReference type="InterPro" id="IPR028994">
    <property type="entry name" value="Integrin_alpha_N"/>
</dbReference>
<dbReference type="SMART" id="SM00089">
    <property type="entry name" value="PKD"/>
    <property type="match status" value="2"/>
</dbReference>
<dbReference type="Pfam" id="PF01833">
    <property type="entry name" value="TIG"/>
    <property type="match status" value="1"/>
</dbReference>
<protein>
    <submittedName>
        <fullName evidence="4">Gliding motility-associated C-terminal domain-containing protein</fullName>
    </submittedName>
</protein>
<sequence length="1062" mass="112966">MKLLLKYLFLFYLIVAANQALAQDVVIESVTPKEGYSGQIVDIKGVGLTGADQVFFGSVEGEIINVSDQLIEATVPNGATYDNITILNSTTGLIYSSEHFMLSYGGEQGVEASNFSPQIDFSAESGLYDVSVSDLDGDGKNDIIGANSNSNSATILRNISTPNNLSFVETPLNLGTPSLNSTTGDLNGDGKPEVVFSEGDDGNRLIILVNFSTEGNLSFTRQFIPINSSSTKRVVIKDMDLDGKPDLVVSDQKSNRIYIVKNTSAAGTLSFSGDIIELIVENAQRTAGLDVEDLNGDGKPDIITNQFLTDGGGFFIASNQSSPGNFSFSSFNEFSTGGTLVNLKVGDLNQDNRPDIVATLFLSSSVAVFVNETTGTGEVPQFSSAQNLATDLRPWGLDFGDIDGDGNVDIIVANTGPDKTVNVLNNDGSGGLPFSKVSLPVEFINRNIKVADLDGDSKPDIVFSSVDDESNNIPASKISILRNKRCIVPVITPESPINACIGNPVRLEAQDLDGVTFEWKQDGTTVKSGADNFLELNDAAESGSYTVSLFSEEGNCIETSEAVEVSITSAAALPSADITSNAPVCTGGTLTLTSTDVGATTYEWRGPEDFSATGISIDVENFNSNTAGRFYLDVYSGSCVIETKSITVDVISSPNFSIDQAGEGTYCVGETASLTVTPADSDYTFQWFRGSEVISGATSQTFNPTDPGNYFVEITDQVNTFCPKIYSDTLAVAFLEEPQVDFTLPSTACISTPVAFANESVIADEATAQFSWDFGDGGTSSDQDPTHVYNTAGTYDVVLEISYDGFSSCASQSTKQIVVNGGLSVEITASAPSICEGDNVVLSVDGTFESYRWDTGETSPTITVDQGGTYSVTVADANGCEGITEISVQEFPLPDVTLTASSMAITQGDTVTISASGLSDFQWTADSTQLSFTEGEIEIALSATTTIRVEGQDENGCFGSAEIVIQVNEEGNIGDRLTPMRFFSPNNDAIAQFWEIDNIENFSQCGVEIYDQQGNKIYEAKPYNNDWEGTANGSPIPDGVYYYVIKCEGTGIAKSGSITLLR</sequence>
<accession>A0A1X7JNA8</accession>
<dbReference type="SUPFAM" id="SSF69318">
    <property type="entry name" value="Integrin alpha N-terminal domain"/>
    <property type="match status" value="1"/>
</dbReference>
<dbReference type="STRING" id="1028.SAMN05661096_01800"/>
<dbReference type="Pfam" id="PF18911">
    <property type="entry name" value="PKD_4"/>
    <property type="match status" value="1"/>
</dbReference>
<dbReference type="Proteomes" id="UP000193804">
    <property type="component" value="Unassembled WGS sequence"/>
</dbReference>
<dbReference type="SUPFAM" id="SSF49299">
    <property type="entry name" value="PKD domain"/>
    <property type="match status" value="1"/>
</dbReference>
<evidence type="ECO:0000313" key="5">
    <source>
        <dbReference type="Proteomes" id="UP000193804"/>
    </source>
</evidence>
<keyword evidence="1 2" id="KW-0732">Signal</keyword>
<dbReference type="InterPro" id="IPR013517">
    <property type="entry name" value="FG-GAP"/>
</dbReference>
<gene>
    <name evidence="4" type="ORF">SAMN05661096_01800</name>
</gene>
<dbReference type="Pfam" id="PF13517">
    <property type="entry name" value="FG-GAP_3"/>
    <property type="match status" value="3"/>
</dbReference>
<feature type="signal peptide" evidence="2">
    <location>
        <begin position="1"/>
        <end position="22"/>
    </location>
</feature>